<feature type="compositionally biased region" description="Basic and acidic residues" evidence="1">
    <location>
        <begin position="157"/>
        <end position="170"/>
    </location>
</feature>
<gene>
    <name evidence="2" type="ORF">NDU88_005589</name>
</gene>
<reference evidence="2" key="1">
    <citation type="journal article" date="2022" name="bioRxiv">
        <title>Sequencing and chromosome-scale assembly of the giantPleurodeles waltlgenome.</title>
        <authorList>
            <person name="Brown T."/>
            <person name="Elewa A."/>
            <person name="Iarovenko S."/>
            <person name="Subramanian E."/>
            <person name="Araus A.J."/>
            <person name="Petzold A."/>
            <person name="Susuki M."/>
            <person name="Suzuki K.-i.T."/>
            <person name="Hayashi T."/>
            <person name="Toyoda A."/>
            <person name="Oliveira C."/>
            <person name="Osipova E."/>
            <person name="Leigh N.D."/>
            <person name="Simon A."/>
            <person name="Yun M.H."/>
        </authorList>
    </citation>
    <scope>NUCLEOTIDE SEQUENCE</scope>
    <source>
        <strain evidence="2">20211129_DDA</strain>
        <tissue evidence="2">Liver</tissue>
    </source>
</reference>
<accession>A0AAV7WBX3</accession>
<dbReference type="AlphaFoldDB" id="A0AAV7WBX3"/>
<proteinExistence type="predicted"/>
<evidence type="ECO:0000256" key="1">
    <source>
        <dbReference type="SAM" id="MobiDB-lite"/>
    </source>
</evidence>
<name>A0AAV7WBX3_PLEWA</name>
<keyword evidence="3" id="KW-1185">Reference proteome</keyword>
<organism evidence="2 3">
    <name type="scientific">Pleurodeles waltl</name>
    <name type="common">Iberian ribbed newt</name>
    <dbReference type="NCBI Taxonomy" id="8319"/>
    <lineage>
        <taxon>Eukaryota</taxon>
        <taxon>Metazoa</taxon>
        <taxon>Chordata</taxon>
        <taxon>Craniata</taxon>
        <taxon>Vertebrata</taxon>
        <taxon>Euteleostomi</taxon>
        <taxon>Amphibia</taxon>
        <taxon>Batrachia</taxon>
        <taxon>Caudata</taxon>
        <taxon>Salamandroidea</taxon>
        <taxon>Salamandridae</taxon>
        <taxon>Pleurodelinae</taxon>
        <taxon>Pleurodeles</taxon>
    </lineage>
</organism>
<evidence type="ECO:0000313" key="2">
    <source>
        <dbReference type="EMBL" id="KAJ1210221.1"/>
    </source>
</evidence>
<feature type="region of interest" description="Disordered" evidence="1">
    <location>
        <begin position="153"/>
        <end position="210"/>
    </location>
</feature>
<dbReference type="EMBL" id="JANPWB010000002">
    <property type="protein sequence ID" value="KAJ1210221.1"/>
    <property type="molecule type" value="Genomic_DNA"/>
</dbReference>
<sequence>MTPPDLVVYLCAPGGENLSAVSGVSREVEPAVRVLSSPRSAALRPSGGRGGVEWRWRGAGALKWRRDLRAPWSRGERCLPLQSCSGAGKSSIKVSSCAHRSGVAEPRKGRFCRSWGCGPKWRGRLPPTDNPLFHQPKGWSHLENIFGASSVVRRRGPAQEEPRQGERGHFGEGWSGRSGRAGHRTIGPNGASTGDWWRDTSKRGATPAGG</sequence>
<comment type="caution">
    <text evidence="2">The sequence shown here is derived from an EMBL/GenBank/DDBJ whole genome shotgun (WGS) entry which is preliminary data.</text>
</comment>
<protein>
    <submittedName>
        <fullName evidence="2">Uncharacterized protein</fullName>
    </submittedName>
</protein>
<dbReference type="Proteomes" id="UP001066276">
    <property type="component" value="Chromosome 1_2"/>
</dbReference>
<evidence type="ECO:0000313" key="3">
    <source>
        <dbReference type="Proteomes" id="UP001066276"/>
    </source>
</evidence>